<sequence length="188" mass="20345">MTELNRRFSDGDLGPEYFYRATVQRIPGWKPGDGVQAAAAAEASQAGHALEVHFPYQADEPVVPLEALPDALDLFGHPIRFFNTDVGELIDSMRMGVPVGLALRLTYEFYSPAEGIIPFSHSILPGAMQHAVVAVGLGHDAQGETWFLIRNSWGEEWGQKGHAWIPAAYIAAHATCAFGVEDGSPNSA</sequence>
<dbReference type="InterPro" id="IPR000668">
    <property type="entry name" value="Peptidase_C1A_C"/>
</dbReference>
<dbReference type="Proteomes" id="UP000517547">
    <property type="component" value="Unassembled WGS sequence"/>
</dbReference>
<gene>
    <name evidence="2" type="ORF">HX845_17850</name>
</gene>
<feature type="domain" description="Peptidase C1A papain C-terminal" evidence="1">
    <location>
        <begin position="87"/>
        <end position="165"/>
    </location>
</feature>
<proteinExistence type="predicted"/>
<dbReference type="InterPro" id="IPR038765">
    <property type="entry name" value="Papain-like_cys_pep_sf"/>
</dbReference>
<dbReference type="GO" id="GO:0006508">
    <property type="term" value="P:proteolysis"/>
    <property type="evidence" value="ECO:0007669"/>
    <property type="project" value="InterPro"/>
</dbReference>
<comment type="caution">
    <text evidence="2">The sequence shown here is derived from an EMBL/GenBank/DDBJ whole genome shotgun (WGS) entry which is preliminary data.</text>
</comment>
<name>A0A7Y7Y1T6_9PSED</name>
<dbReference type="Pfam" id="PF00112">
    <property type="entry name" value="Peptidase_C1"/>
    <property type="match status" value="1"/>
</dbReference>
<evidence type="ECO:0000313" key="2">
    <source>
        <dbReference type="EMBL" id="NWC15533.1"/>
    </source>
</evidence>
<dbReference type="AlphaFoldDB" id="A0A7Y7Y1T6"/>
<accession>A0A7Y7Y1T6</accession>
<dbReference type="SUPFAM" id="SSF54001">
    <property type="entry name" value="Cysteine proteinases"/>
    <property type="match status" value="1"/>
</dbReference>
<protein>
    <recommendedName>
        <fullName evidence="1">Peptidase C1A papain C-terminal domain-containing protein</fullName>
    </recommendedName>
</protein>
<evidence type="ECO:0000259" key="1">
    <source>
        <dbReference type="Pfam" id="PF00112"/>
    </source>
</evidence>
<organism evidence="2 3">
    <name type="scientific">Pseudomonas gingeri</name>
    <dbReference type="NCBI Taxonomy" id="117681"/>
    <lineage>
        <taxon>Bacteria</taxon>
        <taxon>Pseudomonadati</taxon>
        <taxon>Pseudomonadota</taxon>
        <taxon>Gammaproteobacteria</taxon>
        <taxon>Pseudomonadales</taxon>
        <taxon>Pseudomonadaceae</taxon>
        <taxon>Pseudomonas</taxon>
    </lineage>
</organism>
<dbReference type="RefSeq" id="WP_177116407.1">
    <property type="nucleotide sequence ID" value="NZ_JACAQE010000006.1"/>
</dbReference>
<reference evidence="2 3" key="1">
    <citation type="submission" date="2020-04" db="EMBL/GenBank/DDBJ databases">
        <title>Molecular characterization of pseudomonads from Agaricus bisporus reveal novel blotch 2 pathogens in Western Europe.</title>
        <authorList>
            <person name="Taparia T."/>
            <person name="Krijger M."/>
            <person name="Haynes E."/>
            <person name="Elpinstone J.G."/>
            <person name="Noble R."/>
            <person name="Van Der Wolf J."/>
        </authorList>
    </citation>
    <scope>NUCLEOTIDE SEQUENCE [LARGE SCALE GENOMIC DNA]</scope>
    <source>
        <strain evidence="2 3">IPO3738</strain>
    </source>
</reference>
<dbReference type="Gene3D" id="3.90.70.10">
    <property type="entry name" value="Cysteine proteinases"/>
    <property type="match status" value="1"/>
</dbReference>
<evidence type="ECO:0000313" key="3">
    <source>
        <dbReference type="Proteomes" id="UP000517547"/>
    </source>
</evidence>
<dbReference type="EMBL" id="JACAQE010000006">
    <property type="protein sequence ID" value="NWC15533.1"/>
    <property type="molecule type" value="Genomic_DNA"/>
</dbReference>
<dbReference type="GO" id="GO:0008234">
    <property type="term" value="F:cysteine-type peptidase activity"/>
    <property type="evidence" value="ECO:0007669"/>
    <property type="project" value="InterPro"/>
</dbReference>